<dbReference type="GO" id="GO:0008408">
    <property type="term" value="F:3'-5' exonuclease activity"/>
    <property type="evidence" value="ECO:0007669"/>
    <property type="project" value="InterPro"/>
</dbReference>
<dbReference type="Gene3D" id="3.30.420.10">
    <property type="entry name" value="Ribonuclease H-like superfamily/Ribonuclease H"/>
    <property type="match status" value="1"/>
</dbReference>
<dbReference type="InterPro" id="IPR002562">
    <property type="entry name" value="3'-5'_exonuclease_dom"/>
</dbReference>
<dbReference type="EMBL" id="CP146203">
    <property type="protein sequence ID" value="XBH23060.1"/>
    <property type="molecule type" value="Genomic_DNA"/>
</dbReference>
<dbReference type="CDD" id="cd06142">
    <property type="entry name" value="RNaseD_exo"/>
    <property type="match status" value="1"/>
</dbReference>
<accession>A0AAU7E0W5</accession>
<dbReference type="Gene3D" id="1.10.150.80">
    <property type="entry name" value="HRDC domain"/>
    <property type="match status" value="2"/>
</dbReference>
<dbReference type="InterPro" id="IPR012337">
    <property type="entry name" value="RNaseH-like_sf"/>
</dbReference>
<reference evidence="3" key="1">
    <citation type="submission" date="2024-02" db="EMBL/GenBank/DDBJ databases">
        <title>Tomenella chthoni gen. nov. sp. nov., a member of the family Jonesiaceae isolated from bat guano.</title>
        <authorList>
            <person name="Miller S.L."/>
            <person name="King J."/>
            <person name="Sankaranarayanan K."/>
            <person name="Lawson P.A."/>
        </authorList>
    </citation>
    <scope>NUCLEOTIDE SEQUENCE</scope>
    <source>
        <strain evidence="3">BS-20</strain>
    </source>
</reference>
<gene>
    <name evidence="3" type="ORF">V5R04_07585</name>
</gene>
<dbReference type="GO" id="GO:0003676">
    <property type="term" value="F:nucleic acid binding"/>
    <property type="evidence" value="ECO:0007669"/>
    <property type="project" value="InterPro"/>
</dbReference>
<dbReference type="SMART" id="SM00474">
    <property type="entry name" value="35EXOc"/>
    <property type="match status" value="1"/>
</dbReference>
<proteinExistence type="predicted"/>
<dbReference type="InterPro" id="IPR041605">
    <property type="entry name" value="Exo_C"/>
</dbReference>
<dbReference type="SMART" id="SM00341">
    <property type="entry name" value="HRDC"/>
    <property type="match status" value="1"/>
</dbReference>
<dbReference type="AlphaFoldDB" id="A0AAU7E0W5"/>
<dbReference type="Pfam" id="PF18305">
    <property type="entry name" value="DNA_pol_A_exoN"/>
    <property type="match status" value="1"/>
</dbReference>
<dbReference type="Pfam" id="PF00570">
    <property type="entry name" value="HRDC"/>
    <property type="match status" value="1"/>
</dbReference>
<dbReference type="InterPro" id="IPR051086">
    <property type="entry name" value="RNase_D-like"/>
</dbReference>
<dbReference type="PANTHER" id="PTHR47649">
    <property type="entry name" value="RIBONUCLEASE D"/>
    <property type="match status" value="1"/>
</dbReference>
<dbReference type="InterPro" id="IPR010997">
    <property type="entry name" value="HRDC-like_sf"/>
</dbReference>
<evidence type="ECO:0000259" key="2">
    <source>
        <dbReference type="PROSITE" id="PS50967"/>
    </source>
</evidence>
<dbReference type="InterPro" id="IPR036397">
    <property type="entry name" value="RNaseH_sf"/>
</dbReference>
<dbReference type="Pfam" id="PF01612">
    <property type="entry name" value="DNA_pol_A_exo1"/>
    <property type="match status" value="1"/>
</dbReference>
<feature type="domain" description="HRDC" evidence="2">
    <location>
        <begin position="234"/>
        <end position="314"/>
    </location>
</feature>
<dbReference type="GO" id="GO:0006139">
    <property type="term" value="P:nucleobase-containing compound metabolic process"/>
    <property type="evidence" value="ECO:0007669"/>
    <property type="project" value="InterPro"/>
</dbReference>
<feature type="region of interest" description="Disordered" evidence="1">
    <location>
        <begin position="1"/>
        <end position="24"/>
    </location>
</feature>
<evidence type="ECO:0000313" key="3">
    <source>
        <dbReference type="EMBL" id="XBH23060.1"/>
    </source>
</evidence>
<dbReference type="GO" id="GO:0000166">
    <property type="term" value="F:nucleotide binding"/>
    <property type="evidence" value="ECO:0007669"/>
    <property type="project" value="InterPro"/>
</dbReference>
<dbReference type="InterPro" id="IPR044876">
    <property type="entry name" value="HRDC_dom_sf"/>
</dbReference>
<organism evidence="3">
    <name type="scientific">Jonesiaceae bacterium BS-20</name>
    <dbReference type="NCBI Taxonomy" id="3120821"/>
    <lineage>
        <taxon>Bacteria</taxon>
        <taxon>Bacillati</taxon>
        <taxon>Actinomycetota</taxon>
        <taxon>Actinomycetes</taxon>
        <taxon>Micrococcales</taxon>
        <taxon>Jonesiaceae</taxon>
    </lineage>
</organism>
<sequence>MTTDSLETTPAADPDAHLIPIDSPTDGTPRVFTTAAEYALTLRSLSEGSGPIAIDAERASGFRYGQRNYLIQLRRAGSGTFLLDPTFLPDLSALTTGFADEEWVFHAAIQDLPSLKEQQILPGRIFDTELGSRILGLERVGLGPVVAEVLGYKLAKEHSAQDWSIRPLPEGWLNYAALDVEVLLPLRDAIAERLEDAGKLEWALQEFEATRTKDFTPKHQEPWRRISGLHGLKSRRELAIAKELWSVRDRLASHRDIAPGRVLPDRAILVAAKEKPRTIGELSHLHAFGSNGVKRRAAIWQKGIDTALALPADELPVYRVPKPDALPAPRLWPERNPKAAARLEASRAFYQQLSDEVTVPIENLLTPALLRKLCWEPPANLTPATVAQALGDLGARPWQVDLAVMGLTKIFKDNS</sequence>
<dbReference type="PANTHER" id="PTHR47649:SF1">
    <property type="entry name" value="RIBONUCLEASE D"/>
    <property type="match status" value="1"/>
</dbReference>
<name>A0AAU7E0W5_9MICO</name>
<dbReference type="InterPro" id="IPR002121">
    <property type="entry name" value="HRDC_dom"/>
</dbReference>
<evidence type="ECO:0000256" key="1">
    <source>
        <dbReference type="SAM" id="MobiDB-lite"/>
    </source>
</evidence>
<dbReference type="PROSITE" id="PS50967">
    <property type="entry name" value="HRDC"/>
    <property type="match status" value="1"/>
</dbReference>
<dbReference type="SUPFAM" id="SSF53098">
    <property type="entry name" value="Ribonuclease H-like"/>
    <property type="match status" value="1"/>
</dbReference>
<dbReference type="SUPFAM" id="SSF47819">
    <property type="entry name" value="HRDC-like"/>
    <property type="match status" value="1"/>
</dbReference>
<protein>
    <submittedName>
        <fullName evidence="3">HRDC domain-containing protein</fullName>
    </submittedName>
</protein>